<proteinExistence type="predicted"/>
<dbReference type="EMBL" id="JAYFSI010000015">
    <property type="protein sequence ID" value="MEA5366450.1"/>
    <property type="molecule type" value="Genomic_DNA"/>
</dbReference>
<sequence>MPDNFVTLIESLRAVSRHAEPTANALMVRQMTPEKQREYATLLRQLADLLDEHADNQETASTKPEPPTPAGGRHALRDPSPD</sequence>
<evidence type="ECO:0000256" key="1">
    <source>
        <dbReference type="SAM" id="MobiDB-lite"/>
    </source>
</evidence>
<dbReference type="Proteomes" id="UP001304298">
    <property type="component" value="Unassembled WGS sequence"/>
</dbReference>
<name>A0ABU5RJJ2_9PSEU</name>
<comment type="caution">
    <text evidence="2">The sequence shown here is derived from an EMBL/GenBank/DDBJ whole genome shotgun (WGS) entry which is preliminary data.</text>
</comment>
<accession>A0ABU5RJJ2</accession>
<protein>
    <submittedName>
        <fullName evidence="2">Uncharacterized protein</fullName>
    </submittedName>
</protein>
<evidence type="ECO:0000313" key="2">
    <source>
        <dbReference type="EMBL" id="MEA5366450.1"/>
    </source>
</evidence>
<feature type="region of interest" description="Disordered" evidence="1">
    <location>
        <begin position="49"/>
        <end position="82"/>
    </location>
</feature>
<gene>
    <name evidence="2" type="ORF">VA596_43450</name>
</gene>
<dbReference type="RefSeq" id="WP_323335685.1">
    <property type="nucleotide sequence ID" value="NZ_JAYFSI010000015.1"/>
</dbReference>
<keyword evidence="3" id="KW-1185">Reference proteome</keyword>
<organism evidence="2 3">
    <name type="scientific">Amycolatopsis heterodermiae</name>
    <dbReference type="NCBI Taxonomy" id="3110235"/>
    <lineage>
        <taxon>Bacteria</taxon>
        <taxon>Bacillati</taxon>
        <taxon>Actinomycetota</taxon>
        <taxon>Actinomycetes</taxon>
        <taxon>Pseudonocardiales</taxon>
        <taxon>Pseudonocardiaceae</taxon>
        <taxon>Amycolatopsis</taxon>
    </lineage>
</organism>
<reference evidence="2 3" key="1">
    <citation type="submission" date="2023-12" db="EMBL/GenBank/DDBJ databases">
        <title>Amycolatopsis sp. V23-08.</title>
        <authorList>
            <person name="Somphong A."/>
        </authorList>
    </citation>
    <scope>NUCLEOTIDE SEQUENCE [LARGE SCALE GENOMIC DNA]</scope>
    <source>
        <strain evidence="2 3">V23-08</strain>
    </source>
</reference>
<evidence type="ECO:0000313" key="3">
    <source>
        <dbReference type="Proteomes" id="UP001304298"/>
    </source>
</evidence>